<evidence type="ECO:0000313" key="3">
    <source>
        <dbReference type="EMBL" id="EGC45749.1"/>
    </source>
</evidence>
<feature type="domain" description="Exportin-5 C-terminal" evidence="2">
    <location>
        <begin position="332"/>
        <end position="1212"/>
    </location>
</feature>
<dbReference type="GO" id="GO:0006611">
    <property type="term" value="P:protein export from nucleus"/>
    <property type="evidence" value="ECO:0007669"/>
    <property type="project" value="InterPro"/>
</dbReference>
<dbReference type="Proteomes" id="UP000008142">
    <property type="component" value="Unassembled WGS sequence"/>
</dbReference>
<evidence type="ECO:0000259" key="2">
    <source>
        <dbReference type="Pfam" id="PF19273"/>
    </source>
</evidence>
<dbReference type="VEuPathDB" id="FungiDB:I7I53_04597"/>
<dbReference type="Pfam" id="PF19273">
    <property type="entry name" value="Exportin-5"/>
    <property type="match status" value="1"/>
</dbReference>
<dbReference type="GO" id="GO:0005737">
    <property type="term" value="C:cytoplasm"/>
    <property type="evidence" value="ECO:0007669"/>
    <property type="project" value="TreeGrafter"/>
</dbReference>
<dbReference type="OrthoDB" id="2215036at2759"/>
<dbReference type="SUPFAM" id="SSF48371">
    <property type="entry name" value="ARM repeat"/>
    <property type="match status" value="1"/>
</dbReference>
<feature type="compositionally biased region" description="Polar residues" evidence="1">
    <location>
        <begin position="1049"/>
        <end position="1061"/>
    </location>
</feature>
<reference evidence="4" key="1">
    <citation type="submission" date="2008-07" db="EMBL/GenBank/DDBJ databases">
        <title>Annotation of Ajellomyces capsulatus strain H88.</title>
        <authorList>
            <person name="Champion M."/>
            <person name="Cuomo C."/>
            <person name="Ma L.-J."/>
            <person name="Henn M.R."/>
            <person name="Sil A."/>
            <person name="Goldman B."/>
            <person name="Young S.K."/>
            <person name="Kodira C.D."/>
            <person name="Zeng Q."/>
            <person name="Koehrsen M."/>
            <person name="Alvarado L."/>
            <person name="Berlin A."/>
            <person name="Borenstein D."/>
            <person name="Chen Z."/>
            <person name="Engels R."/>
            <person name="Freedman E."/>
            <person name="Gellesch M."/>
            <person name="Goldberg J."/>
            <person name="Griggs A."/>
            <person name="Gujja S."/>
            <person name="Heiman D."/>
            <person name="Hepburn T."/>
            <person name="Howarth C."/>
            <person name="Jen D."/>
            <person name="Larson L."/>
            <person name="Lewis B."/>
            <person name="Mehta T."/>
            <person name="Park D."/>
            <person name="Pearson M."/>
            <person name="Roberts A."/>
            <person name="Saif S."/>
            <person name="Shea T."/>
            <person name="Shenoy N."/>
            <person name="Sisk P."/>
            <person name="Stolte C."/>
            <person name="Sykes S."/>
            <person name="Walk T."/>
            <person name="White J."/>
            <person name="Yandava C."/>
            <person name="Klein B."/>
            <person name="McEwen J.G."/>
            <person name="Puccia R."/>
            <person name="Goldman G.H."/>
            <person name="Felipe M.S."/>
            <person name="Nino-Vega G."/>
            <person name="San-Blas G."/>
            <person name="Taylor J."/>
            <person name="Mendoza L."/>
            <person name="Galagan J."/>
            <person name="Nusbaum C."/>
            <person name="Birren B."/>
        </authorList>
    </citation>
    <scope>NUCLEOTIDE SEQUENCE [LARGE SCALE GENOMIC DNA]</scope>
    <source>
        <strain evidence="4">H88</strain>
    </source>
</reference>
<dbReference type="GO" id="GO:0003723">
    <property type="term" value="F:RNA binding"/>
    <property type="evidence" value="ECO:0007669"/>
    <property type="project" value="TreeGrafter"/>
</dbReference>
<name>F0UJF3_AJEC8</name>
<dbReference type="EMBL" id="DS990639">
    <property type="protein sequence ID" value="EGC45749.1"/>
    <property type="molecule type" value="Genomic_DNA"/>
</dbReference>
<dbReference type="Gene3D" id="1.25.10.10">
    <property type="entry name" value="Leucine-rich Repeat Variant"/>
    <property type="match status" value="1"/>
</dbReference>
<feature type="region of interest" description="Disordered" evidence="1">
    <location>
        <begin position="1039"/>
        <end position="1063"/>
    </location>
</feature>
<evidence type="ECO:0000256" key="1">
    <source>
        <dbReference type="SAM" id="MobiDB-lite"/>
    </source>
</evidence>
<dbReference type="InterPro" id="IPR016024">
    <property type="entry name" value="ARM-type_fold"/>
</dbReference>
<dbReference type="GO" id="GO:0042565">
    <property type="term" value="C:RNA nuclear export complex"/>
    <property type="evidence" value="ECO:0007669"/>
    <property type="project" value="TreeGrafter"/>
</dbReference>
<gene>
    <name evidence="3" type="ORF">HCEG_04964</name>
</gene>
<dbReference type="PANTHER" id="PTHR11223:SF3">
    <property type="entry name" value="EXPORTIN-5"/>
    <property type="match status" value="1"/>
</dbReference>
<evidence type="ECO:0000313" key="4">
    <source>
        <dbReference type="Proteomes" id="UP000008142"/>
    </source>
</evidence>
<dbReference type="PANTHER" id="PTHR11223">
    <property type="entry name" value="EXPORTIN 1/5"/>
    <property type="match status" value="1"/>
</dbReference>
<dbReference type="GO" id="GO:0006405">
    <property type="term" value="P:RNA export from nucleus"/>
    <property type="evidence" value="ECO:0007669"/>
    <property type="project" value="TreeGrafter"/>
</dbReference>
<proteinExistence type="predicted"/>
<dbReference type="InterPro" id="IPR045065">
    <property type="entry name" value="XPO1/5"/>
</dbReference>
<dbReference type="STRING" id="544711.F0UJF3"/>
<protein>
    <submittedName>
        <fullName evidence="3">Nuclear import and export protein Msn5</fullName>
    </submittedName>
</protein>
<organism evidence="4">
    <name type="scientific">Ajellomyces capsulatus (strain H88)</name>
    <name type="common">Darling's disease fungus</name>
    <name type="synonym">Histoplasma capsulatum</name>
    <dbReference type="NCBI Taxonomy" id="544711"/>
    <lineage>
        <taxon>Eukaryota</taxon>
        <taxon>Fungi</taxon>
        <taxon>Dikarya</taxon>
        <taxon>Ascomycota</taxon>
        <taxon>Pezizomycotina</taxon>
        <taxon>Eurotiomycetes</taxon>
        <taxon>Eurotiomycetidae</taxon>
        <taxon>Onygenales</taxon>
        <taxon>Ajellomycetaceae</taxon>
        <taxon>Histoplasma</taxon>
    </lineage>
</organism>
<dbReference type="HOGENOM" id="CLU_003712_0_0_1"/>
<accession>F0UJF3</accession>
<dbReference type="InterPro" id="IPR045478">
    <property type="entry name" value="Exportin-5_C"/>
</dbReference>
<dbReference type="OMA" id="IAKRSWG"/>
<dbReference type="InterPro" id="IPR011989">
    <property type="entry name" value="ARM-like"/>
</dbReference>
<dbReference type="AlphaFoldDB" id="F0UJF3"/>
<dbReference type="GO" id="GO:0005049">
    <property type="term" value="F:nuclear export signal receptor activity"/>
    <property type="evidence" value="ECO:0007669"/>
    <property type="project" value="InterPro"/>
</dbReference>
<dbReference type="GO" id="GO:0005634">
    <property type="term" value="C:nucleus"/>
    <property type="evidence" value="ECO:0007669"/>
    <property type="project" value="TreeGrafter"/>
</dbReference>
<sequence>MLDSVVPNLRNIIQALDIIHSPTSTNAIRQQASEFLESQKHAKSAADTGYALAIEKIDSPILRHFGLSLLEHFLRHNYSHLSEEEQESAKGKIILLAKSISPQDESFIGNKVALLWVEGAKCSWGAGKWTEMDADLIQIWNMSWAHKKLVLSILETLSDDIFNHEDKTSSSHETPLHRALVEIVPPNSVFEELHPGRDHHTELRYRSHGSRGWLFMTCDLLSECLNNIQSSREAKICAIQALATLRSLILWSNPLAISRAMCVEMIFKALVVQDDDTLMAAIDALHALYSRNHDMMKFQDLVNLVYQTQNIHVLQSLYNWSIVDVHDISVSKYNISKKLSELISYIAGFLEEKNFDFHKDIDLATFFPFLMNILQHPSLTVSIPILHSWSRLLALSKITGLDVIHRLIAPILETCTQRLVRYETLPEDIDDPTIIFLNEDIDTIPERHAFVGNYRRYCAQTIELIVYRCPHDAIPHILARADYVLNNLYNATAPFNPATFKKHSLPLLQADTQFTVVEATLRGFSKWVEAHGNSPQEDEQQRLGLESSLESWALNLMQKNFQDPVVKERVIRLSVDFCYKALKNNQSFALKVLEHILTTSLPDLPEYPAYSEAVKELHNTATYEVRRLTIRYTDYFSTFYDVLEQKIQEIVSMSSAEDKPQMELASILLIIMQRAPQVDPTLRQSRLRLFIEPIIQSWSSGEFRQISASFGGFCQLLGLDQIWPYLQRVQAQKVEDWSMIPLDEEGRKIQAHMTSKFQVLRHEFTPSSKGLRLTSLATPAANDENNAIGIHRKATNHRPSILNCVRFMARLNPPYSPDIAPAFEVRIVILPIYEHKANQLLSHAHAFHNSENCPGLPQDMAPLVGRILTDRFWQAGISSGSKEDFYARITTSKSTLEGFSSSVRGKVRAVREACYSILYSMSRLREHFYSFEELPVPLSQALFKDATSLSCHQLSVLLNVSRCIVDDCPARYRRHFLPPILSALFIQIDKKITAEWDMIEHRKAGMVESDLTVEMKDESILRQLTYSVVIMVASLLDPQRGDPEKATDPSKQNGTANQPSPGDSIRRFILSSPQILEPVILFCTHAIRMKDTRCCAIITRVIRSILDVFILEIDDPTAKSIREFISTDILKACITSVHEPYFVDMQKELAQLIASIWIVYGATSDTPTKIIESLPDMSKSKVAATYAGLRESRSSRQQKVLVLGLLEGLRGVSISEQGRIAGPPPVRRKPKSALQERYTTEMEGQEGGKVDINNGPDLTGVADMFSL</sequence>
<feature type="compositionally biased region" description="Basic and acidic residues" evidence="1">
    <location>
        <begin position="1039"/>
        <end position="1048"/>
    </location>
</feature>